<gene>
    <name evidence="4" type="primary">KNAG0I02680</name>
    <name evidence="4" type="ordered locus">KNAG_0I02680</name>
</gene>
<keyword evidence="5" id="KW-1185">Reference proteome</keyword>
<keyword evidence="3" id="KW-0862">Zinc</keyword>
<dbReference type="RefSeq" id="XP_022466298.1">
    <property type="nucleotide sequence ID" value="XM_022609954.1"/>
</dbReference>
<dbReference type="Proteomes" id="UP000006310">
    <property type="component" value="Chromosome 9"/>
</dbReference>
<proteinExistence type="inferred from homology"/>
<protein>
    <submittedName>
        <fullName evidence="4">Uncharacterized protein</fullName>
    </submittedName>
</protein>
<evidence type="ECO:0000313" key="5">
    <source>
        <dbReference type="Proteomes" id="UP000006310"/>
    </source>
</evidence>
<reference evidence="5" key="2">
    <citation type="submission" date="2012-08" db="EMBL/GenBank/DDBJ databases">
        <title>Genome sequence of Kazachstania naganishii.</title>
        <authorList>
            <person name="Gordon J.L."/>
            <person name="Armisen D."/>
            <person name="Proux-Wera E."/>
            <person name="OhEigeartaigh S.S."/>
            <person name="Byrne K.P."/>
            <person name="Wolfe K.H."/>
        </authorList>
    </citation>
    <scope>NUCLEOTIDE SEQUENCE [LARGE SCALE GENOMIC DNA]</scope>
    <source>
        <strain evidence="5">ATCC MYA-139 / BCRC 22969 / CBS 8797 / CCRC 22969 / KCTC 17520 / NBRC 10181 / NCYC 3082</strain>
    </source>
</reference>
<evidence type="ECO:0000256" key="1">
    <source>
        <dbReference type="ARBA" id="ARBA00007818"/>
    </source>
</evidence>
<dbReference type="GeneID" id="34527796"/>
<organism evidence="4 5">
    <name type="scientific">Huiozyma naganishii (strain ATCC MYA-139 / BCRC 22969 / CBS 8797 / KCTC 17520 / NBRC 10181 / NCYC 3082 / Yp74L-3)</name>
    <name type="common">Yeast</name>
    <name type="synonym">Kazachstania naganishii</name>
    <dbReference type="NCBI Taxonomy" id="1071383"/>
    <lineage>
        <taxon>Eukaryota</taxon>
        <taxon>Fungi</taxon>
        <taxon>Dikarya</taxon>
        <taxon>Ascomycota</taxon>
        <taxon>Saccharomycotina</taxon>
        <taxon>Saccharomycetes</taxon>
        <taxon>Saccharomycetales</taxon>
        <taxon>Saccharomycetaceae</taxon>
        <taxon>Huiozyma</taxon>
    </lineage>
</organism>
<dbReference type="EMBL" id="HE978322">
    <property type="protein sequence ID" value="CCK72053.1"/>
    <property type="molecule type" value="Genomic_DNA"/>
</dbReference>
<name>J7RQJ4_HUIN7</name>
<evidence type="ECO:0000256" key="2">
    <source>
        <dbReference type="ARBA" id="ARBA00022723"/>
    </source>
</evidence>
<dbReference type="KEGG" id="kng:KNAG_0I02680"/>
<sequence>MLYLTVAAELSENIVKVSTKNSETDPAEFCFDLVCTSCREMHDSPVTINSFEKHDMSGSRGEASFTLKCKFCQNECSINLSPFEDALYAQPQENKDKRKKHGLGKVALNEAVILQLDCRGCDLKVFHFDNLIFLVELASGKIMECQFEQGEDEWYDYDDDANEEVSITEFKYQFVKGK</sequence>
<dbReference type="AlphaFoldDB" id="J7RQJ4"/>
<reference evidence="4 5" key="1">
    <citation type="journal article" date="2011" name="Proc. Natl. Acad. Sci. U.S.A.">
        <title>Evolutionary erosion of yeast sex chromosomes by mating-type switching accidents.</title>
        <authorList>
            <person name="Gordon J.L."/>
            <person name="Armisen D."/>
            <person name="Proux-Wera E."/>
            <person name="Oheigeartaigh S.S."/>
            <person name="Byrne K.P."/>
            <person name="Wolfe K.H."/>
        </authorList>
    </citation>
    <scope>NUCLEOTIDE SEQUENCE [LARGE SCALE GENOMIC DNA]</scope>
    <source>
        <strain evidence="5">ATCC MYA-139 / BCRC 22969 / CBS 8797 / CCRC 22969 / KCTC 17520 / NBRC 10181 / NCYC 3082</strain>
    </source>
</reference>
<comment type="similarity">
    <text evidence="1">Belongs to the UPF0587 family.</text>
</comment>
<dbReference type="InterPro" id="IPR008584">
    <property type="entry name" value="CXXC_Zn-binding_euk"/>
</dbReference>
<keyword evidence="2" id="KW-0479">Metal-binding</keyword>
<dbReference type="OMA" id="TAHFVWR"/>
<dbReference type="eggNOG" id="KOG1296">
    <property type="taxonomic scope" value="Eukaryota"/>
</dbReference>
<evidence type="ECO:0000313" key="4">
    <source>
        <dbReference type="EMBL" id="CCK72053.1"/>
    </source>
</evidence>
<evidence type="ECO:0000256" key="3">
    <source>
        <dbReference type="ARBA" id="ARBA00022833"/>
    </source>
</evidence>
<dbReference type="Pfam" id="PF05907">
    <property type="entry name" value="CXXC_Zn-b_euk"/>
    <property type="match status" value="1"/>
</dbReference>
<dbReference type="HOGENOM" id="CLU_114688_0_0_1"/>
<dbReference type="PANTHER" id="PTHR12857:SF0">
    <property type="entry name" value="CXXC MOTIF CONTAINING ZINC BINDING PROTEIN"/>
    <property type="match status" value="1"/>
</dbReference>
<dbReference type="OrthoDB" id="10248838at2759"/>
<accession>J7RQJ4</accession>
<dbReference type="PANTHER" id="PTHR12857">
    <property type="entry name" value="CXXC MOTIF CONTAINING ZINC BINDING PROTEIN"/>
    <property type="match status" value="1"/>
</dbReference>
<dbReference type="SUPFAM" id="SSF141678">
    <property type="entry name" value="MAL13P1.257-like"/>
    <property type="match status" value="1"/>
</dbReference>
<dbReference type="GO" id="GO:0008270">
    <property type="term" value="F:zinc ion binding"/>
    <property type="evidence" value="ECO:0007669"/>
    <property type="project" value="TreeGrafter"/>
</dbReference>